<dbReference type="PANTHER" id="PTHR46558:SF14">
    <property type="entry name" value="HTH-TYPE TRANSCRIPTIONAL REGULATOR ANSR"/>
    <property type="match status" value="1"/>
</dbReference>
<evidence type="ECO:0000256" key="1">
    <source>
        <dbReference type="ARBA" id="ARBA00023125"/>
    </source>
</evidence>
<dbReference type="CDD" id="cd00093">
    <property type="entry name" value="HTH_XRE"/>
    <property type="match status" value="1"/>
</dbReference>
<dbReference type="SMART" id="SM00530">
    <property type="entry name" value="HTH_XRE"/>
    <property type="match status" value="1"/>
</dbReference>
<dbReference type="PANTHER" id="PTHR46558">
    <property type="entry name" value="TRACRIPTIONAL REGULATORY PROTEIN-RELATED-RELATED"/>
    <property type="match status" value="1"/>
</dbReference>
<gene>
    <name evidence="3" type="ORF">FD03_GL000271</name>
</gene>
<dbReference type="Gene3D" id="1.10.260.40">
    <property type="entry name" value="lambda repressor-like DNA-binding domains"/>
    <property type="match status" value="1"/>
</dbReference>
<dbReference type="AlphaFoldDB" id="A0A0R1K8U9"/>
<dbReference type="OrthoDB" id="9805856at2"/>
<dbReference type="EMBL" id="AZDZ01000009">
    <property type="protein sequence ID" value="KRK80094.1"/>
    <property type="molecule type" value="Genomic_DNA"/>
</dbReference>
<comment type="caution">
    <text evidence="3">The sequence shown here is derived from an EMBL/GenBank/DDBJ whole genome shotgun (WGS) entry which is preliminary data.</text>
</comment>
<reference evidence="3 4" key="1">
    <citation type="journal article" date="2015" name="Genome Announc.">
        <title>Expanding the biotechnology potential of lactobacilli through comparative genomics of 213 strains and associated genera.</title>
        <authorList>
            <person name="Sun Z."/>
            <person name="Harris H.M."/>
            <person name="McCann A."/>
            <person name="Guo C."/>
            <person name="Argimon S."/>
            <person name="Zhang W."/>
            <person name="Yang X."/>
            <person name="Jeffery I.B."/>
            <person name="Cooney J.C."/>
            <person name="Kagawa T.F."/>
            <person name="Liu W."/>
            <person name="Song Y."/>
            <person name="Salvetti E."/>
            <person name="Wrobel A."/>
            <person name="Rasinkangas P."/>
            <person name="Parkhill J."/>
            <person name="Rea M.C."/>
            <person name="O'Sullivan O."/>
            <person name="Ritari J."/>
            <person name="Douillard F.P."/>
            <person name="Paul Ross R."/>
            <person name="Yang R."/>
            <person name="Briner A.E."/>
            <person name="Felis G.E."/>
            <person name="de Vos W.M."/>
            <person name="Barrangou R."/>
            <person name="Klaenhammer T.R."/>
            <person name="Caufield P.W."/>
            <person name="Cui Y."/>
            <person name="Zhang H."/>
            <person name="O'Toole P.W."/>
        </authorList>
    </citation>
    <scope>NUCLEOTIDE SEQUENCE [LARGE SCALE GENOMIC DNA]</scope>
    <source>
        <strain evidence="3 4">DSM 19682</strain>
    </source>
</reference>
<dbReference type="eggNOG" id="COG1396">
    <property type="taxonomic scope" value="Bacteria"/>
</dbReference>
<dbReference type="SUPFAM" id="SSF47413">
    <property type="entry name" value="lambda repressor-like DNA-binding domains"/>
    <property type="match status" value="1"/>
</dbReference>
<dbReference type="RefSeq" id="WP_034542711.1">
    <property type="nucleotide sequence ID" value="NZ_AZDZ01000009.1"/>
</dbReference>
<evidence type="ECO:0000259" key="2">
    <source>
        <dbReference type="PROSITE" id="PS50943"/>
    </source>
</evidence>
<protein>
    <recommendedName>
        <fullName evidence="2">HTH cro/C1-type domain-containing protein</fullName>
    </recommendedName>
</protein>
<keyword evidence="4" id="KW-1185">Reference proteome</keyword>
<keyword evidence="1" id="KW-0238">DNA-binding</keyword>
<evidence type="ECO:0000313" key="3">
    <source>
        <dbReference type="EMBL" id="KRK80094.1"/>
    </source>
</evidence>
<accession>A0A0R1K8U9</accession>
<name>A0A0R1K8U9_9LACO</name>
<sequence>MFSNTLKKLRSKTHRTQKEIAKALGVAPTTYASWEQGKREPDQAATIRIADYFDVTLDYLYGRNETPQWAKQKDTIDLKSFLDKNLVGAFYDGDELTDEQRDKLKIALTQIFWDQRKKERSDTDDGNKGTK</sequence>
<proteinExistence type="predicted"/>
<feature type="domain" description="HTH cro/C1-type" evidence="2">
    <location>
        <begin position="6"/>
        <end position="60"/>
    </location>
</feature>
<dbReference type="STRING" id="1423775.FD03_GL000271"/>
<dbReference type="Proteomes" id="UP000051248">
    <property type="component" value="Unassembled WGS sequence"/>
</dbReference>
<dbReference type="InterPro" id="IPR010982">
    <property type="entry name" value="Lambda_DNA-bd_dom_sf"/>
</dbReference>
<dbReference type="PATRIC" id="fig|1423775.4.peg.275"/>
<dbReference type="GO" id="GO:0003677">
    <property type="term" value="F:DNA binding"/>
    <property type="evidence" value="ECO:0007669"/>
    <property type="project" value="UniProtKB-KW"/>
</dbReference>
<organism evidence="3 4">
    <name type="scientific">Companilactobacillus nodensis DSM 19682 = JCM 14932 = NBRC 107160</name>
    <dbReference type="NCBI Taxonomy" id="1423775"/>
    <lineage>
        <taxon>Bacteria</taxon>
        <taxon>Bacillati</taxon>
        <taxon>Bacillota</taxon>
        <taxon>Bacilli</taxon>
        <taxon>Lactobacillales</taxon>
        <taxon>Lactobacillaceae</taxon>
        <taxon>Companilactobacillus</taxon>
    </lineage>
</organism>
<dbReference type="InterPro" id="IPR001387">
    <property type="entry name" value="Cro/C1-type_HTH"/>
</dbReference>
<dbReference type="Pfam" id="PF01381">
    <property type="entry name" value="HTH_3"/>
    <property type="match status" value="1"/>
</dbReference>
<evidence type="ECO:0000313" key="4">
    <source>
        <dbReference type="Proteomes" id="UP000051248"/>
    </source>
</evidence>
<dbReference type="PROSITE" id="PS50943">
    <property type="entry name" value="HTH_CROC1"/>
    <property type="match status" value="1"/>
</dbReference>